<feature type="compositionally biased region" description="Basic and acidic residues" evidence="5">
    <location>
        <begin position="1749"/>
        <end position="1894"/>
    </location>
</feature>
<proteinExistence type="inferred from homology"/>
<keyword evidence="10" id="KW-1185">Reference proteome</keyword>
<feature type="compositionally biased region" description="Basic and acidic residues" evidence="5">
    <location>
        <begin position="1685"/>
        <end position="1739"/>
    </location>
</feature>
<gene>
    <name evidence="9" type="ORF">I313_04843</name>
</gene>
<evidence type="ECO:0000313" key="10">
    <source>
        <dbReference type="Proteomes" id="UP000053392"/>
    </source>
</evidence>
<dbReference type="PANTHER" id="PTHR21597">
    <property type="entry name" value="THO2 PROTEIN"/>
    <property type="match status" value="1"/>
</dbReference>
<dbReference type="Pfam" id="PF11732">
    <property type="entry name" value="Thoc2"/>
    <property type="match status" value="1"/>
</dbReference>
<feature type="compositionally biased region" description="Low complexity" evidence="5">
    <location>
        <begin position="1458"/>
        <end position="1477"/>
    </location>
</feature>
<sequence length="2060" mass="230480">MPSRRSTAKSKVQSVTDSSHSLSEFITPSLNEQLLDFILQWETTGTESFHGLIISLLNTIASAPTTLGVVPLLHVLVTLLKSNVDERELTGVFEGVLDELEDERRDIFGEALVDAVEVLEEEQEDMGENKDKEEKETEKAEDKSPKGLSILKLLLESNTLPSYIPNLLLNPERLIPLNLHPIPRNPRALQSALVKKNTTLFFKQRKFNLLRECSEGFSGLIVLLTSEDTLPSHPEEEDDEERRERAERVWGKVMRLIGYFNLSPPRVLDIILEVFSCHITHHWSFFLELLRCSPWRPSSNQEDGDGESSTEKGWKEEEVEGIENALKRDGDRVLSQVLGFKFGFFRKPEAGDTPICLIFTAALLIKHGFVSLTDLLPCLSPDDNEMETIRKKWASSLSSRSGPANALTNTILDDDEPPSGATASTTEQAQNIPTKPPPEQRIQLTQALLALGDKASSEYMLARWPWIAQKNIGVADLILDIVEDAIKPIYEEVAAKRKEEEEFDLQAISPVVQELESIEKQTVLTLFAPTPPETTTKRFKFFYPHRGGVSESWSSVEEIHEKGLRWLGLIGGLGGRRARLMVMLSRIGAAQFERLRKDKVEQGLAAEHLQPTMEELKPWLDIIRVSLLPSLSCSSASGAFDVELWSLLKLFPYTSRYSLYGEWRDSTCSANGKNPCLIATHAAAMTTKEVQKALRRVTSTNTSATSGATPTERHSARALAKQSHHNPVFVWTTAVTQVKAYPNIGEAIVDAGRYMAQLSFDVATFVMLDTLSDNRALRLNEMGTGVALWLERLSKFVGDFNRRYSNMDLYPVLQYIINRLMRGHSGDLIILEKLMSSMSGIEPVPNDGVSEAQLQAYAGGREMIREAFSATRISVTAPPEPGASEQPVRAPMEKVKNVKKSLPRLVNALREKELAMPIWIALAQTRQAVVDKMVNAPIKAMNLVQDTCHNAFVQFGDFLVDYLTSDEHIALTPDLQQLIVDFGLEYGMAFQILRPRLNAEIERARVEEKAAVQARLDAAKKAMSEKEKTGSPQKIESPALPGSPMTPSLQITPGATPGPGEIEDIVTEDSEKEALSVPAIKTPGGKGKMWWPSALTPTMQQTRKLLPREANEVMSAPFFVIFWHLTTPDIAFSPQSYDNAIKSINRHISTISSWRVNPRDKTKVAEQRDELTRLKARVKVLQEEKETHGSLVNGPMKRRMRLESGKWFGKAIVEKNLQRPLAIQLHQYCFYPRAILSPCDAVFVAKFIRMAHDLGTAGFSTLFVYNNFFNDNLAACIFSCTDSEARNLGRCLALILADLDKWHQSENVYLKEALGISPNPTEVGEQKRLPGMLFRSRAGDDMREMSWQEFRNFYAKCHNVLTRALISCWSEAEFMHNKNAIIVALQVIKYFPLMETNGKAIETAVKKLQAGEVGEIPNDLKMMCTSFLSGLKKRQDARPFIAPATFHGAAARAAVARAPSAPKVESPAPSATISTPSRAQPANGANDTASPSPAGTPRAMTTDPRTLRQKVEESRARAAASAAAKEQEAGTTPRSPLVHPIPTRPGLPSRLASSTNSAPVTPTGPSAVTRTSTPNATSVNSGAHTPASSMGPPPDMSVDEARAAARARRLGGIHRPPSSLPSAVTQTAQNAASTSPTNLDVEKQEEKMEEKEKEPGTPPSPVVESTRGKSPPASVKVSPTTTVRTHREGSVESRASERSKRREQDRDRYRRDRDHRDREKERDRRDRSTAEDDKKRQEDSVQASTQSDAGRESRRSRRDGERERDKEEKKSRERGREDRKERGRDRSYRGEDSDRKRKRDEEPSSRKLEPDASNGGRKERERERRRYDERDRERERDSRDRERDRERDRSERDRDGHRDRRERERDGRRRDRDSRDVRDTRERHRTPPAEDRPDLAAAASKDSTDTTPNAFGPGVARTPHALPARPGNSEQVPKPPPNAAPVSQTPQEPLNLAARMGIMTRSTFPHVRANEPINRSTRDDLGRDNDWSNAPRREEARMEEARKEPIDRKRALEAEAGSEAREESPGASKRVKIDRDKARGRRQEGGAKMFQQAMGGTKDK</sequence>
<feature type="compositionally biased region" description="Basic and acidic residues" evidence="5">
    <location>
        <begin position="1020"/>
        <end position="1029"/>
    </location>
</feature>
<feature type="compositionally biased region" description="Basic and acidic residues" evidence="5">
    <location>
        <begin position="2031"/>
        <end position="2045"/>
    </location>
</feature>
<evidence type="ECO:0000259" key="7">
    <source>
        <dbReference type="Pfam" id="PF11732"/>
    </source>
</evidence>
<dbReference type="PANTHER" id="PTHR21597:SF0">
    <property type="entry name" value="THO COMPLEX SUBUNIT 2"/>
    <property type="match status" value="1"/>
</dbReference>
<dbReference type="Pfam" id="PF11262">
    <property type="entry name" value="Tho2"/>
    <property type="match status" value="1"/>
</dbReference>
<dbReference type="EMBL" id="KN847907">
    <property type="protein sequence ID" value="KIR39242.1"/>
    <property type="molecule type" value="Genomic_DNA"/>
</dbReference>
<feature type="compositionally biased region" description="Low complexity" evidence="5">
    <location>
        <begin position="698"/>
        <end position="710"/>
    </location>
</feature>
<name>A0A0D0T0Q3_9TREE</name>
<protein>
    <recommendedName>
        <fullName evidence="3">THO complex subunit 2</fullName>
    </recommendedName>
</protein>
<feature type="domain" description="THO complex subunitTHOC2 N-terminal" evidence="7">
    <location>
        <begin position="719"/>
        <end position="794"/>
    </location>
</feature>
<accession>A0A0D0T0Q3</accession>
<feature type="compositionally biased region" description="Polar residues" evidence="5">
    <location>
        <begin position="1478"/>
        <end position="1493"/>
    </location>
</feature>
<dbReference type="GO" id="GO:0006397">
    <property type="term" value="P:mRNA processing"/>
    <property type="evidence" value="ECO:0007669"/>
    <property type="project" value="InterPro"/>
</dbReference>
<feature type="compositionally biased region" description="Polar residues" evidence="5">
    <location>
        <begin position="421"/>
        <end position="433"/>
    </location>
</feature>
<comment type="subcellular location">
    <subcellularLocation>
        <location evidence="1">Nucleus</location>
    </subcellularLocation>
</comment>
<dbReference type="InterPro" id="IPR021726">
    <property type="entry name" value="THO_THOC2_N"/>
</dbReference>
<feature type="region of interest" description="Disordered" evidence="5">
    <location>
        <begin position="398"/>
        <end position="438"/>
    </location>
</feature>
<dbReference type="GO" id="GO:0003729">
    <property type="term" value="F:mRNA binding"/>
    <property type="evidence" value="ECO:0007669"/>
    <property type="project" value="TreeGrafter"/>
</dbReference>
<feature type="region of interest" description="Disordered" evidence="5">
    <location>
        <begin position="297"/>
        <end position="318"/>
    </location>
</feature>
<dbReference type="InterPro" id="IPR021418">
    <property type="entry name" value="THO_THOC2_C"/>
</dbReference>
<feature type="compositionally biased region" description="Basic and acidic residues" evidence="5">
    <location>
        <begin position="127"/>
        <end position="143"/>
    </location>
</feature>
<evidence type="ECO:0000313" key="9">
    <source>
        <dbReference type="EMBL" id="KIR39242.1"/>
    </source>
</evidence>
<evidence type="ECO:0000259" key="6">
    <source>
        <dbReference type="Pfam" id="PF11262"/>
    </source>
</evidence>
<feature type="domain" description="THO complex subunit 2 N-terminal" evidence="8">
    <location>
        <begin position="37"/>
        <end position="704"/>
    </location>
</feature>
<organism evidence="9 10">
    <name type="scientific">Cryptococcus deuterogattii Ram5</name>
    <dbReference type="NCBI Taxonomy" id="1296110"/>
    <lineage>
        <taxon>Eukaryota</taxon>
        <taxon>Fungi</taxon>
        <taxon>Dikarya</taxon>
        <taxon>Basidiomycota</taxon>
        <taxon>Agaricomycotina</taxon>
        <taxon>Tremellomycetes</taxon>
        <taxon>Tremellales</taxon>
        <taxon>Cryptococcaceae</taxon>
        <taxon>Cryptococcus</taxon>
        <taxon>Cryptococcus gattii species complex</taxon>
    </lineage>
</organism>
<evidence type="ECO:0000256" key="1">
    <source>
        <dbReference type="ARBA" id="ARBA00004123"/>
    </source>
</evidence>
<dbReference type="GO" id="GO:0000445">
    <property type="term" value="C:THO complex part of transcription export complex"/>
    <property type="evidence" value="ECO:0007669"/>
    <property type="project" value="TreeGrafter"/>
</dbReference>
<dbReference type="OrthoDB" id="29024at2759"/>
<feature type="region of interest" description="Disordered" evidence="5">
    <location>
        <begin position="697"/>
        <end position="716"/>
    </location>
</feature>
<evidence type="ECO:0000256" key="5">
    <source>
        <dbReference type="SAM" id="MobiDB-lite"/>
    </source>
</evidence>
<comment type="similarity">
    <text evidence="2">Belongs to the THOC2 family.</text>
</comment>
<dbReference type="InterPro" id="IPR040007">
    <property type="entry name" value="Tho2"/>
</dbReference>
<dbReference type="HOGENOM" id="CLU_000511_4_0_1"/>
<dbReference type="Proteomes" id="UP000053392">
    <property type="component" value="Unassembled WGS sequence"/>
</dbReference>
<keyword evidence="4" id="KW-0539">Nucleus</keyword>
<evidence type="ECO:0000256" key="3">
    <source>
        <dbReference type="ARBA" id="ARBA00019596"/>
    </source>
</evidence>
<feature type="region of interest" description="Disordered" evidence="5">
    <location>
        <begin position="120"/>
        <end position="143"/>
    </location>
</feature>
<evidence type="ECO:0000259" key="8">
    <source>
        <dbReference type="Pfam" id="PF16134"/>
    </source>
</evidence>
<dbReference type="GO" id="GO:0006406">
    <property type="term" value="P:mRNA export from nucleus"/>
    <property type="evidence" value="ECO:0007669"/>
    <property type="project" value="InterPro"/>
</dbReference>
<feature type="region of interest" description="Disordered" evidence="5">
    <location>
        <begin position="1458"/>
        <end position="2060"/>
    </location>
</feature>
<feature type="compositionally biased region" description="Polar residues" evidence="5">
    <location>
        <begin position="1620"/>
        <end position="1638"/>
    </location>
</feature>
<feature type="region of interest" description="Disordered" evidence="5">
    <location>
        <begin position="1020"/>
        <end position="1063"/>
    </location>
</feature>
<evidence type="ECO:0000256" key="2">
    <source>
        <dbReference type="ARBA" id="ARBA00007857"/>
    </source>
</evidence>
<evidence type="ECO:0000256" key="4">
    <source>
        <dbReference type="ARBA" id="ARBA00023242"/>
    </source>
</evidence>
<reference evidence="9 10" key="1">
    <citation type="submission" date="2015-01" db="EMBL/GenBank/DDBJ databases">
        <title>The Genome Sequence of Cryptococcus gattii Ram5.</title>
        <authorList>
            <consortium name="The Broad Institute Genomics Platform"/>
            <person name="Cuomo C."/>
            <person name="Litvintseva A."/>
            <person name="Chen Y."/>
            <person name="Heitman J."/>
            <person name="Sun S."/>
            <person name="Springer D."/>
            <person name="Dromer F."/>
            <person name="Young S."/>
            <person name="Zeng Q."/>
            <person name="Gargeya S."/>
            <person name="Abouelleil A."/>
            <person name="Alvarado L."/>
            <person name="Chapman S.B."/>
            <person name="Gainer-Dewar J."/>
            <person name="Goldberg J."/>
            <person name="Griggs A."/>
            <person name="Gujja S."/>
            <person name="Hansen M."/>
            <person name="Howarth C."/>
            <person name="Imamovic A."/>
            <person name="Larimer J."/>
            <person name="Murphy C."/>
            <person name="Naylor J."/>
            <person name="Pearson M."/>
            <person name="Priest M."/>
            <person name="Roberts A."/>
            <person name="Saif S."/>
            <person name="Shea T."/>
            <person name="Sykes S."/>
            <person name="Wortman J."/>
            <person name="Nusbaum C."/>
            <person name="Birren B."/>
        </authorList>
    </citation>
    <scope>NUCLEOTIDE SEQUENCE [LARGE SCALE GENOMIC DNA]</scope>
    <source>
        <strain evidence="9 10">Ram5</strain>
    </source>
</reference>
<feature type="compositionally biased region" description="Basic and acidic residues" evidence="5">
    <location>
        <begin position="1640"/>
        <end position="1655"/>
    </location>
</feature>
<dbReference type="Pfam" id="PF16134">
    <property type="entry name" value="THOC2_N"/>
    <property type="match status" value="1"/>
</dbReference>
<feature type="compositionally biased region" description="Basic and acidic residues" evidence="5">
    <location>
        <begin position="1505"/>
        <end position="1516"/>
    </location>
</feature>
<feature type="compositionally biased region" description="Basic and acidic residues" evidence="5">
    <location>
        <begin position="1976"/>
        <end position="2024"/>
    </location>
</feature>
<dbReference type="InterPro" id="IPR032302">
    <property type="entry name" value="THOC2_N"/>
</dbReference>
<feature type="domain" description="THO complex subunitTHOC2 C-terminal" evidence="6">
    <location>
        <begin position="1112"/>
        <end position="1430"/>
    </location>
</feature>
<feature type="compositionally biased region" description="Polar residues" evidence="5">
    <location>
        <begin position="1551"/>
        <end position="1588"/>
    </location>
</feature>
<feature type="compositionally biased region" description="Polar residues" evidence="5">
    <location>
        <begin position="398"/>
        <end position="411"/>
    </location>
</feature>